<dbReference type="AlphaFoldDB" id="A0A0A9D8R7"/>
<accession>A0A0A9D8R7</accession>
<protein>
    <submittedName>
        <fullName evidence="1">Uncharacterized protein</fullName>
    </submittedName>
</protein>
<evidence type="ECO:0000313" key="1">
    <source>
        <dbReference type="EMBL" id="JAD84999.1"/>
    </source>
</evidence>
<dbReference type="EMBL" id="GBRH01212896">
    <property type="protein sequence ID" value="JAD84999.1"/>
    <property type="molecule type" value="Transcribed_RNA"/>
</dbReference>
<sequence length="43" mass="5007">MQHFAVEILSSHCRFQNHVIYDGIDSWTTLQHLCRSIIVGRHG</sequence>
<name>A0A0A9D8R7_ARUDO</name>
<proteinExistence type="predicted"/>
<organism evidence="1">
    <name type="scientific">Arundo donax</name>
    <name type="common">Giant reed</name>
    <name type="synonym">Donax arundinaceus</name>
    <dbReference type="NCBI Taxonomy" id="35708"/>
    <lineage>
        <taxon>Eukaryota</taxon>
        <taxon>Viridiplantae</taxon>
        <taxon>Streptophyta</taxon>
        <taxon>Embryophyta</taxon>
        <taxon>Tracheophyta</taxon>
        <taxon>Spermatophyta</taxon>
        <taxon>Magnoliopsida</taxon>
        <taxon>Liliopsida</taxon>
        <taxon>Poales</taxon>
        <taxon>Poaceae</taxon>
        <taxon>PACMAD clade</taxon>
        <taxon>Arundinoideae</taxon>
        <taxon>Arundineae</taxon>
        <taxon>Arundo</taxon>
    </lineage>
</organism>
<reference evidence="1" key="1">
    <citation type="submission" date="2014-09" db="EMBL/GenBank/DDBJ databases">
        <authorList>
            <person name="Magalhaes I.L.F."/>
            <person name="Oliveira U."/>
            <person name="Santos F.R."/>
            <person name="Vidigal T.H.D.A."/>
            <person name="Brescovit A.D."/>
            <person name="Santos A.J."/>
        </authorList>
    </citation>
    <scope>NUCLEOTIDE SEQUENCE</scope>
    <source>
        <tissue evidence="1">Shoot tissue taken approximately 20 cm above the soil surface</tissue>
    </source>
</reference>
<reference evidence="1" key="2">
    <citation type="journal article" date="2015" name="Data Brief">
        <title>Shoot transcriptome of the giant reed, Arundo donax.</title>
        <authorList>
            <person name="Barrero R.A."/>
            <person name="Guerrero F.D."/>
            <person name="Moolhuijzen P."/>
            <person name="Goolsby J.A."/>
            <person name="Tidwell J."/>
            <person name="Bellgard S.E."/>
            <person name="Bellgard M.I."/>
        </authorList>
    </citation>
    <scope>NUCLEOTIDE SEQUENCE</scope>
    <source>
        <tissue evidence="1">Shoot tissue taken approximately 20 cm above the soil surface</tissue>
    </source>
</reference>